<evidence type="ECO:0000259" key="1">
    <source>
        <dbReference type="Pfam" id="PF05239"/>
    </source>
</evidence>
<dbReference type="SUPFAM" id="SSF50346">
    <property type="entry name" value="PRC-barrel domain"/>
    <property type="match status" value="1"/>
</dbReference>
<evidence type="ECO:0000313" key="3">
    <source>
        <dbReference type="Proteomes" id="UP000318138"/>
    </source>
</evidence>
<name>A0A859FGN9_9BACI</name>
<dbReference type="PANTHER" id="PTHR40061">
    <property type="entry name" value="SPORULATION PROTEIN YLMC-RELATED"/>
    <property type="match status" value="1"/>
</dbReference>
<dbReference type="InterPro" id="IPR027275">
    <property type="entry name" value="PRC-brl_dom"/>
</dbReference>
<evidence type="ECO:0000313" key="2">
    <source>
        <dbReference type="EMBL" id="QKS71386.1"/>
    </source>
</evidence>
<dbReference type="Proteomes" id="UP000318138">
    <property type="component" value="Chromosome"/>
</dbReference>
<dbReference type="NCBIfam" id="TIGR02888">
    <property type="entry name" value="spore_YlmC_YmxH"/>
    <property type="match status" value="1"/>
</dbReference>
<sequence>MRLSEIGQKEIVDFDRGERLGVLGQTDLLIDEKEGKVQALIIPSLKWFGLSKRGSDLTVPWNQIKKVGKDMIIIDVDNHDSLY</sequence>
<organism evidence="2 3">
    <name type="scientific">Paenalkalicoccus suaedae</name>
    <dbReference type="NCBI Taxonomy" id="2592382"/>
    <lineage>
        <taxon>Bacteria</taxon>
        <taxon>Bacillati</taxon>
        <taxon>Bacillota</taxon>
        <taxon>Bacilli</taxon>
        <taxon>Bacillales</taxon>
        <taxon>Bacillaceae</taxon>
        <taxon>Paenalkalicoccus</taxon>
    </lineage>
</organism>
<gene>
    <name evidence="2" type="ORF">FLK61_32310</name>
</gene>
<dbReference type="EMBL" id="CP041372">
    <property type="protein sequence ID" value="QKS71386.1"/>
    <property type="molecule type" value="Genomic_DNA"/>
</dbReference>
<proteinExistence type="predicted"/>
<feature type="domain" description="PRC-barrel" evidence="1">
    <location>
        <begin position="1"/>
        <end position="77"/>
    </location>
</feature>
<keyword evidence="3" id="KW-1185">Reference proteome</keyword>
<dbReference type="PANTHER" id="PTHR40061:SF2">
    <property type="entry name" value="PRC-BARREL DOMAIN-CONTAINING PROTEIN"/>
    <property type="match status" value="1"/>
</dbReference>
<dbReference type="Gene3D" id="2.30.30.240">
    <property type="entry name" value="PRC-barrel domain"/>
    <property type="match status" value="1"/>
</dbReference>
<dbReference type="KEGG" id="psua:FLK61_32310"/>
<dbReference type="Pfam" id="PF05239">
    <property type="entry name" value="PRC"/>
    <property type="match status" value="1"/>
</dbReference>
<protein>
    <submittedName>
        <fullName evidence="2">YlmC/YmxH family sporulation protein</fullName>
    </submittedName>
</protein>
<dbReference type="InterPro" id="IPR011033">
    <property type="entry name" value="PRC_barrel-like_sf"/>
</dbReference>
<dbReference type="RefSeq" id="WP_176009421.1">
    <property type="nucleotide sequence ID" value="NZ_CP041372.2"/>
</dbReference>
<reference evidence="3" key="1">
    <citation type="submission" date="2019-07" db="EMBL/GenBank/DDBJ databases">
        <title>Bacillus alkalisoli sp. nov. isolated from saline soil.</title>
        <authorList>
            <person name="Sun J.-Q."/>
            <person name="Xu L."/>
        </authorList>
    </citation>
    <scope>NUCLEOTIDE SEQUENCE [LARGE SCALE GENOMIC DNA]</scope>
    <source>
        <strain evidence="3">M4U3P1</strain>
    </source>
</reference>
<dbReference type="InterPro" id="IPR014238">
    <property type="entry name" value="Spore_YlmC/YmxH"/>
</dbReference>
<dbReference type="AlphaFoldDB" id="A0A859FGN9"/>
<accession>A0A859FGN9</accession>